<dbReference type="PANTHER" id="PTHR48047:SF45">
    <property type="entry name" value="SCOPOLETIN GLUCOSYLTRANSFERASE-LIKE"/>
    <property type="match status" value="1"/>
</dbReference>
<dbReference type="EMBL" id="LWDX02029267">
    <property type="protein sequence ID" value="OEL28715.1"/>
    <property type="molecule type" value="Genomic_DNA"/>
</dbReference>
<protein>
    <submittedName>
        <fullName evidence="5">UDP-glycosyltransferase 73B4</fullName>
    </submittedName>
</protein>
<dbReference type="Pfam" id="PF00201">
    <property type="entry name" value="UDPGT"/>
    <property type="match status" value="1"/>
</dbReference>
<dbReference type="GO" id="GO:0035251">
    <property type="term" value="F:UDP-glucosyltransferase activity"/>
    <property type="evidence" value="ECO:0007669"/>
    <property type="project" value="TreeGrafter"/>
</dbReference>
<dbReference type="Gene3D" id="3.40.50.2000">
    <property type="entry name" value="Glycogen Phosphorylase B"/>
    <property type="match status" value="1"/>
</dbReference>
<reference evidence="5 6" key="1">
    <citation type="submission" date="2016-09" db="EMBL/GenBank/DDBJ databases">
        <title>The draft genome of Dichanthelium oligosanthes: A C3 panicoid grass species.</title>
        <authorList>
            <person name="Studer A.J."/>
            <person name="Schnable J.C."/>
            <person name="Brutnell T.P."/>
        </authorList>
    </citation>
    <scope>NUCLEOTIDE SEQUENCE [LARGE SCALE GENOMIC DNA]</scope>
    <source>
        <strain evidence="6">cv. Kellogg 1175</strain>
        <tissue evidence="5">Leaf</tissue>
    </source>
</reference>
<dbReference type="OrthoDB" id="780184at2759"/>
<comment type="caution">
    <text evidence="5">The sequence shown here is derived from an EMBL/GenBank/DDBJ whole genome shotgun (WGS) entry which is preliminary data.</text>
</comment>
<evidence type="ECO:0000313" key="5">
    <source>
        <dbReference type="EMBL" id="OEL28715.1"/>
    </source>
</evidence>
<keyword evidence="2 4" id="KW-0328">Glycosyltransferase</keyword>
<name>A0A1E5VUC3_9POAL</name>
<evidence type="ECO:0000256" key="1">
    <source>
        <dbReference type="ARBA" id="ARBA00009995"/>
    </source>
</evidence>
<dbReference type="AlphaFoldDB" id="A0A1E5VUC3"/>
<proteinExistence type="inferred from homology"/>
<evidence type="ECO:0000313" key="6">
    <source>
        <dbReference type="Proteomes" id="UP000095767"/>
    </source>
</evidence>
<evidence type="ECO:0000256" key="2">
    <source>
        <dbReference type="ARBA" id="ARBA00022676"/>
    </source>
</evidence>
<keyword evidence="3 4" id="KW-0808">Transferase</keyword>
<dbReference type="InterPro" id="IPR002213">
    <property type="entry name" value="UDP_glucos_trans"/>
</dbReference>
<evidence type="ECO:0000256" key="4">
    <source>
        <dbReference type="RuleBase" id="RU003718"/>
    </source>
</evidence>
<keyword evidence="6" id="KW-1185">Reference proteome</keyword>
<evidence type="ECO:0000256" key="3">
    <source>
        <dbReference type="ARBA" id="ARBA00022679"/>
    </source>
</evidence>
<dbReference type="InterPro" id="IPR035595">
    <property type="entry name" value="UDP_glycos_trans_CS"/>
</dbReference>
<dbReference type="STRING" id="888268.A0A1E5VUC3"/>
<dbReference type="Proteomes" id="UP000095767">
    <property type="component" value="Unassembled WGS sequence"/>
</dbReference>
<comment type="similarity">
    <text evidence="1 4">Belongs to the UDP-glycosyltransferase family.</text>
</comment>
<dbReference type="PROSITE" id="PS00375">
    <property type="entry name" value="UDPGT"/>
    <property type="match status" value="1"/>
</dbReference>
<organism evidence="5 6">
    <name type="scientific">Dichanthelium oligosanthes</name>
    <dbReference type="NCBI Taxonomy" id="888268"/>
    <lineage>
        <taxon>Eukaryota</taxon>
        <taxon>Viridiplantae</taxon>
        <taxon>Streptophyta</taxon>
        <taxon>Embryophyta</taxon>
        <taxon>Tracheophyta</taxon>
        <taxon>Spermatophyta</taxon>
        <taxon>Magnoliopsida</taxon>
        <taxon>Liliopsida</taxon>
        <taxon>Poales</taxon>
        <taxon>Poaceae</taxon>
        <taxon>PACMAD clade</taxon>
        <taxon>Panicoideae</taxon>
        <taxon>Panicodae</taxon>
        <taxon>Paniceae</taxon>
        <taxon>Dichantheliinae</taxon>
        <taxon>Dichanthelium</taxon>
    </lineage>
</organism>
<dbReference type="CDD" id="cd03784">
    <property type="entry name" value="GT1_Gtf-like"/>
    <property type="match status" value="1"/>
</dbReference>
<dbReference type="SUPFAM" id="SSF53756">
    <property type="entry name" value="UDP-Glycosyltransferase/glycogen phosphorylase"/>
    <property type="match status" value="1"/>
</dbReference>
<gene>
    <name evidence="5" type="ORF">BAE44_0010265</name>
</gene>
<accession>A0A1E5VUC3</accession>
<dbReference type="PANTHER" id="PTHR48047">
    <property type="entry name" value="GLYCOSYLTRANSFERASE"/>
    <property type="match status" value="1"/>
</dbReference>
<sequence length="175" mass="18926">MTAGADTDASASQWMPGGFTELVARSGERDLILQGWAPQRLILSHAAVGGFVTHCGWNSILEAVSAGVQLVTWPRHGDQFFNKKHVLEVLETGVGVGAGFYASKLEVRGKVINVQKIAKGIDRVMGDGEVAEARRKKAVDLRGKARSATEKGGSSYDYMEHLINELMARRSCVNV</sequence>